<dbReference type="PANTHER" id="PTHR30055">
    <property type="entry name" value="HTH-TYPE TRANSCRIPTIONAL REGULATOR RUTR"/>
    <property type="match status" value="1"/>
</dbReference>
<dbReference type="Proteomes" id="UP001501842">
    <property type="component" value="Unassembled WGS sequence"/>
</dbReference>
<dbReference type="Pfam" id="PF00440">
    <property type="entry name" value="TetR_N"/>
    <property type="match status" value="1"/>
</dbReference>
<feature type="DNA-binding region" description="H-T-H motif" evidence="4">
    <location>
        <begin position="39"/>
        <end position="58"/>
    </location>
</feature>
<evidence type="ECO:0000313" key="6">
    <source>
        <dbReference type="EMBL" id="GAA2729777.1"/>
    </source>
</evidence>
<dbReference type="InterPro" id="IPR001647">
    <property type="entry name" value="HTH_TetR"/>
</dbReference>
<accession>A0ABP6GU63</accession>
<reference evidence="7" key="1">
    <citation type="journal article" date="2019" name="Int. J. Syst. Evol. Microbiol.">
        <title>The Global Catalogue of Microorganisms (GCM) 10K type strain sequencing project: providing services to taxonomists for standard genome sequencing and annotation.</title>
        <authorList>
            <consortium name="The Broad Institute Genomics Platform"/>
            <consortium name="The Broad Institute Genome Sequencing Center for Infectious Disease"/>
            <person name="Wu L."/>
            <person name="Ma J."/>
        </authorList>
    </citation>
    <scope>NUCLEOTIDE SEQUENCE [LARGE SCALE GENOMIC DNA]</scope>
    <source>
        <strain evidence="7">JCM 8201</strain>
    </source>
</reference>
<proteinExistence type="predicted"/>
<evidence type="ECO:0000259" key="5">
    <source>
        <dbReference type="PROSITE" id="PS50977"/>
    </source>
</evidence>
<keyword evidence="3" id="KW-0804">Transcription</keyword>
<dbReference type="SUPFAM" id="SSF46689">
    <property type="entry name" value="Homeodomain-like"/>
    <property type="match status" value="1"/>
</dbReference>
<keyword evidence="2 4" id="KW-0238">DNA-binding</keyword>
<dbReference type="PROSITE" id="PS50977">
    <property type="entry name" value="HTH_TETR_2"/>
    <property type="match status" value="1"/>
</dbReference>
<dbReference type="EMBL" id="BAAATZ010000016">
    <property type="protein sequence ID" value="GAA2729777.1"/>
    <property type="molecule type" value="Genomic_DNA"/>
</dbReference>
<feature type="domain" description="HTH tetR-type" evidence="5">
    <location>
        <begin position="18"/>
        <end position="76"/>
    </location>
</feature>
<dbReference type="Gene3D" id="1.10.357.10">
    <property type="entry name" value="Tetracycline Repressor, domain 2"/>
    <property type="match status" value="1"/>
</dbReference>
<evidence type="ECO:0000256" key="3">
    <source>
        <dbReference type="ARBA" id="ARBA00023163"/>
    </source>
</evidence>
<dbReference type="InterPro" id="IPR009057">
    <property type="entry name" value="Homeodomain-like_sf"/>
</dbReference>
<dbReference type="SUPFAM" id="SSF48498">
    <property type="entry name" value="Tetracyclin repressor-like, C-terminal domain"/>
    <property type="match status" value="1"/>
</dbReference>
<comment type="caution">
    <text evidence="6">The sequence shown here is derived from an EMBL/GenBank/DDBJ whole genome shotgun (WGS) entry which is preliminary data.</text>
</comment>
<dbReference type="PANTHER" id="PTHR30055:SF234">
    <property type="entry name" value="HTH-TYPE TRANSCRIPTIONAL REGULATOR BETI"/>
    <property type="match status" value="1"/>
</dbReference>
<name>A0ABP6GU63_9ACTN</name>
<dbReference type="InterPro" id="IPR036271">
    <property type="entry name" value="Tet_transcr_reg_TetR-rel_C_sf"/>
</dbReference>
<keyword evidence="7" id="KW-1185">Reference proteome</keyword>
<evidence type="ECO:0000256" key="4">
    <source>
        <dbReference type="PROSITE-ProRule" id="PRU00335"/>
    </source>
</evidence>
<sequence>MGDMPNAATGPRRRADAERSIARIVSAARRCLSGDPNASTDDIAKAAGVGRMTLYGHFHTRADLVEAVMVDALRDGDEALSAVDLTGNAQDALDRLLDSSWSVMAESTALLTAAQGTLPAERIRQLHAAPAQRVEQLIRRGRDEGSFRTDMPITWLVNAVQYLLHGAAEETRAERMRTEEASRLITATVRSLLAAPPDPDGTVR</sequence>
<evidence type="ECO:0000256" key="1">
    <source>
        <dbReference type="ARBA" id="ARBA00023015"/>
    </source>
</evidence>
<keyword evidence="1" id="KW-0805">Transcription regulation</keyword>
<dbReference type="InterPro" id="IPR050109">
    <property type="entry name" value="HTH-type_TetR-like_transc_reg"/>
</dbReference>
<organism evidence="6 7">
    <name type="scientific">Actinocorallia aurantiaca</name>
    <dbReference type="NCBI Taxonomy" id="46204"/>
    <lineage>
        <taxon>Bacteria</taxon>
        <taxon>Bacillati</taxon>
        <taxon>Actinomycetota</taxon>
        <taxon>Actinomycetes</taxon>
        <taxon>Streptosporangiales</taxon>
        <taxon>Thermomonosporaceae</taxon>
        <taxon>Actinocorallia</taxon>
    </lineage>
</organism>
<gene>
    <name evidence="6" type="ORF">GCM10010439_41130</name>
</gene>
<protein>
    <submittedName>
        <fullName evidence="6">TetR/AcrR family transcriptional regulator</fullName>
    </submittedName>
</protein>
<evidence type="ECO:0000256" key="2">
    <source>
        <dbReference type="ARBA" id="ARBA00023125"/>
    </source>
</evidence>
<evidence type="ECO:0000313" key="7">
    <source>
        <dbReference type="Proteomes" id="UP001501842"/>
    </source>
</evidence>